<dbReference type="InterPro" id="IPR001107">
    <property type="entry name" value="Band_7"/>
</dbReference>
<dbReference type="PANTHER" id="PTHR43327">
    <property type="entry name" value="STOMATIN-LIKE PROTEIN 2, MITOCHONDRIAL"/>
    <property type="match status" value="1"/>
</dbReference>
<keyword evidence="3 6" id="KW-0812">Transmembrane</keyword>
<gene>
    <name evidence="9" type="ORF">GCM10011503_14580</name>
</gene>
<dbReference type="NCBIfam" id="TIGR01933">
    <property type="entry name" value="hflK"/>
    <property type="match status" value="1"/>
</dbReference>
<sequence>MPWNENKDGDSPSKGNGSPWGSGEKKSDSPWSRPGGSGSGGGGGGNRPDLEEQMRRMQERFRRGRGGNGGGRRGGGGQSLGPFSFALLGLVAVIAWLGTGVVVVDEGERAAVFRFGQWQKNFPPGLHVHMPAPIETHEIMPSEKQQVTQIGQNNDERLMLTGDENIVDVQFRVFWYYDDEDPEDFILNIDAGAPLVKAAAESVMREVVGKSNLNDVITTGRNDLQVQVREQLQALLDDYRAGVQIQNVEIQQAQAPAQVRDAFIDVVNAGQDAERAVQEANKYANDIIPRARGAAQQILQDAEAYRDQVIADATGQANRFKQILAEYQQAPQVTRERMYLETMERILERSDKLILDNDAGAVPYLPLDSVNRNNQGR</sequence>
<dbReference type="InterPro" id="IPR050710">
    <property type="entry name" value="Band7/mec-2_domain"/>
</dbReference>
<comment type="caution">
    <text evidence="9">The sequence shown here is derived from an EMBL/GenBank/DDBJ whole genome shotgun (WGS) entry which is preliminary data.</text>
</comment>
<evidence type="ECO:0000256" key="2">
    <source>
        <dbReference type="ARBA" id="ARBA00006971"/>
    </source>
</evidence>
<name>A0ABQ1JI33_9PROT</name>
<dbReference type="Pfam" id="PF01145">
    <property type="entry name" value="Band_7"/>
    <property type="match status" value="1"/>
</dbReference>
<dbReference type="Gene3D" id="3.30.479.30">
    <property type="entry name" value="Band 7 domain"/>
    <property type="match status" value="1"/>
</dbReference>
<evidence type="ECO:0000256" key="5">
    <source>
        <dbReference type="ARBA" id="ARBA00023136"/>
    </source>
</evidence>
<evidence type="ECO:0000259" key="8">
    <source>
        <dbReference type="SMART" id="SM00244"/>
    </source>
</evidence>
<evidence type="ECO:0000256" key="7">
    <source>
        <dbReference type="SAM" id="MobiDB-lite"/>
    </source>
</evidence>
<dbReference type="InterPro" id="IPR036013">
    <property type="entry name" value="Band_7/SPFH_dom_sf"/>
</dbReference>
<feature type="compositionally biased region" description="Gly residues" evidence="7">
    <location>
        <begin position="35"/>
        <end position="46"/>
    </location>
</feature>
<dbReference type="RefSeq" id="WP_084394652.1">
    <property type="nucleotide sequence ID" value="NZ_BMKF01000001.1"/>
</dbReference>
<dbReference type="SUPFAM" id="SSF117892">
    <property type="entry name" value="Band 7/SPFH domain"/>
    <property type="match status" value="1"/>
</dbReference>
<dbReference type="GO" id="GO:0008233">
    <property type="term" value="F:peptidase activity"/>
    <property type="evidence" value="ECO:0007669"/>
    <property type="project" value="UniProtKB-KW"/>
</dbReference>
<dbReference type="GO" id="GO:0006508">
    <property type="term" value="P:proteolysis"/>
    <property type="evidence" value="ECO:0007669"/>
    <property type="project" value="UniProtKB-KW"/>
</dbReference>
<dbReference type="Proteomes" id="UP000628854">
    <property type="component" value="Unassembled WGS sequence"/>
</dbReference>
<feature type="transmembrane region" description="Helical" evidence="6">
    <location>
        <begin position="83"/>
        <end position="104"/>
    </location>
</feature>
<feature type="compositionally biased region" description="Basic and acidic residues" evidence="7">
    <location>
        <begin position="1"/>
        <end position="11"/>
    </location>
</feature>
<dbReference type="EMBL" id="BMKF01000001">
    <property type="protein sequence ID" value="GGB66857.1"/>
    <property type="molecule type" value="Genomic_DNA"/>
</dbReference>
<dbReference type="SMART" id="SM00244">
    <property type="entry name" value="PHB"/>
    <property type="match status" value="1"/>
</dbReference>
<keyword evidence="10" id="KW-1185">Reference proteome</keyword>
<organism evidence="9 10">
    <name type="scientific">Henriciella pelagia</name>
    <dbReference type="NCBI Taxonomy" id="1977912"/>
    <lineage>
        <taxon>Bacteria</taxon>
        <taxon>Pseudomonadati</taxon>
        <taxon>Pseudomonadota</taxon>
        <taxon>Alphaproteobacteria</taxon>
        <taxon>Hyphomonadales</taxon>
        <taxon>Hyphomonadaceae</taxon>
        <taxon>Henriciella</taxon>
    </lineage>
</organism>
<feature type="domain" description="Band 7" evidence="8">
    <location>
        <begin position="99"/>
        <end position="267"/>
    </location>
</feature>
<comment type="similarity">
    <text evidence="2 6">Belongs to the band 7/mec-2 family. HflK subfamily.</text>
</comment>
<keyword evidence="4 6" id="KW-1133">Transmembrane helix</keyword>
<dbReference type="CDD" id="cd03404">
    <property type="entry name" value="SPFH_HflK"/>
    <property type="match status" value="1"/>
</dbReference>
<proteinExistence type="inferred from homology"/>
<evidence type="ECO:0000256" key="3">
    <source>
        <dbReference type="ARBA" id="ARBA00022692"/>
    </source>
</evidence>
<comment type="function">
    <text evidence="6">HflC and HflK could encode or regulate a protease.</text>
</comment>
<comment type="subunit">
    <text evidence="6">HflC and HflK may interact to form a multimeric complex.</text>
</comment>
<dbReference type="InterPro" id="IPR010201">
    <property type="entry name" value="HflK"/>
</dbReference>
<evidence type="ECO:0000313" key="10">
    <source>
        <dbReference type="Proteomes" id="UP000628854"/>
    </source>
</evidence>
<reference evidence="10" key="1">
    <citation type="journal article" date="2019" name="Int. J. Syst. Evol. Microbiol.">
        <title>The Global Catalogue of Microorganisms (GCM) 10K type strain sequencing project: providing services to taxonomists for standard genome sequencing and annotation.</title>
        <authorList>
            <consortium name="The Broad Institute Genomics Platform"/>
            <consortium name="The Broad Institute Genome Sequencing Center for Infectious Disease"/>
            <person name="Wu L."/>
            <person name="Ma J."/>
        </authorList>
    </citation>
    <scope>NUCLEOTIDE SEQUENCE [LARGE SCALE GENOMIC DNA]</scope>
    <source>
        <strain evidence="10">CGMCC 1.15928</strain>
    </source>
</reference>
<evidence type="ECO:0000256" key="4">
    <source>
        <dbReference type="ARBA" id="ARBA00022989"/>
    </source>
</evidence>
<keyword evidence="5 6" id="KW-0472">Membrane</keyword>
<feature type="region of interest" description="Disordered" evidence="7">
    <location>
        <begin position="1"/>
        <end position="50"/>
    </location>
</feature>
<comment type="subcellular location">
    <subcellularLocation>
        <location evidence="1">Membrane</location>
        <topology evidence="1">Single-pass membrane protein</topology>
    </subcellularLocation>
</comment>
<accession>A0ABQ1JI33</accession>
<evidence type="ECO:0000256" key="1">
    <source>
        <dbReference type="ARBA" id="ARBA00004167"/>
    </source>
</evidence>
<evidence type="ECO:0000256" key="6">
    <source>
        <dbReference type="RuleBase" id="RU364113"/>
    </source>
</evidence>
<evidence type="ECO:0000313" key="9">
    <source>
        <dbReference type="EMBL" id="GGB66857.1"/>
    </source>
</evidence>
<keyword evidence="9" id="KW-0645">Protease</keyword>
<protein>
    <recommendedName>
        <fullName evidence="6">Protein HflK</fullName>
    </recommendedName>
</protein>
<keyword evidence="9" id="KW-0378">Hydrolase</keyword>
<dbReference type="PANTHER" id="PTHR43327:SF2">
    <property type="entry name" value="MODULATOR OF FTSH PROTEASE HFLK"/>
    <property type="match status" value="1"/>
</dbReference>